<proteinExistence type="predicted"/>
<dbReference type="PANTHER" id="PTHR47331">
    <property type="entry name" value="PHD-TYPE DOMAIN-CONTAINING PROTEIN"/>
    <property type="match status" value="1"/>
</dbReference>
<dbReference type="InParanoid" id="A0A7E5X0T6"/>
<dbReference type="KEGG" id="tnl:113507435"/>
<accession>A0A7E5X0T6</accession>
<keyword evidence="1" id="KW-1185">Reference proteome</keyword>
<dbReference type="AlphaFoldDB" id="A0A7E5X0T6"/>
<dbReference type="Pfam" id="PF05380">
    <property type="entry name" value="Peptidase_A17"/>
    <property type="match status" value="1"/>
</dbReference>
<protein>
    <submittedName>
        <fullName evidence="2">Uncharacterized protein LOC113507435</fullName>
    </submittedName>
</protein>
<reference evidence="2" key="1">
    <citation type="submission" date="2025-08" db="UniProtKB">
        <authorList>
            <consortium name="RefSeq"/>
        </authorList>
    </citation>
    <scope>IDENTIFICATION</scope>
</reference>
<sequence length="395" mass="45413">MIMQKLWKTGLDWDEPVNGVLLLEWKRYRENLAHIKGLSIPRWLHYSNASSIELHVFADASQVAYGAVVYLRVVDRDQVYVNLITSKTKVAPIEKQVSIPRLEICGAALAAKLILETSQVLCVPDNKLFAWTDSTIVLAWLKGGPSMWNTFVSNRVSDILNTVDYEHWGHVSTDINPADCASRGLQGSELLNHSLWWNGPAWLSDLNMNTCVPNYEDTHEEERTRSLTALYNTEQEFIWTKYSSLSQMLRVQAIEFNEDIKQLKSHGYVLKRSKLRNLCPFVDNNGILRVGGRIQKSEMAYDTQHQPHLSTETAILCLKHTVQYYTSRKTPVYACFLDLSKAFDLVSYDCLWRRLSQNTDLPKDIIDILKYWYNNQYNYVKSAGVLSDAYRLECG</sequence>
<dbReference type="OrthoDB" id="8033604at2759"/>
<gene>
    <name evidence="2" type="primary">LOC113507435</name>
</gene>
<evidence type="ECO:0000313" key="1">
    <source>
        <dbReference type="Proteomes" id="UP000322000"/>
    </source>
</evidence>
<dbReference type="GeneID" id="113507435"/>
<feature type="non-terminal residue" evidence="2">
    <location>
        <position position="395"/>
    </location>
</feature>
<organism evidence="1 2">
    <name type="scientific">Trichoplusia ni</name>
    <name type="common">Cabbage looper</name>
    <dbReference type="NCBI Taxonomy" id="7111"/>
    <lineage>
        <taxon>Eukaryota</taxon>
        <taxon>Metazoa</taxon>
        <taxon>Ecdysozoa</taxon>
        <taxon>Arthropoda</taxon>
        <taxon>Hexapoda</taxon>
        <taxon>Insecta</taxon>
        <taxon>Pterygota</taxon>
        <taxon>Neoptera</taxon>
        <taxon>Endopterygota</taxon>
        <taxon>Lepidoptera</taxon>
        <taxon>Glossata</taxon>
        <taxon>Ditrysia</taxon>
        <taxon>Noctuoidea</taxon>
        <taxon>Noctuidae</taxon>
        <taxon>Plusiinae</taxon>
        <taxon>Trichoplusia</taxon>
    </lineage>
</organism>
<evidence type="ECO:0000313" key="2">
    <source>
        <dbReference type="RefSeq" id="XP_026746092.1"/>
    </source>
</evidence>
<dbReference type="RefSeq" id="XP_026746092.1">
    <property type="nucleotide sequence ID" value="XM_026890291.1"/>
</dbReference>
<dbReference type="Proteomes" id="UP000322000">
    <property type="component" value="Unplaced"/>
</dbReference>
<dbReference type="InterPro" id="IPR008042">
    <property type="entry name" value="Retrotrans_Pao"/>
</dbReference>
<name>A0A7E5X0T6_TRINI</name>